<feature type="region of interest" description="Disordered" evidence="1">
    <location>
        <begin position="51"/>
        <end position="72"/>
    </location>
</feature>
<comment type="caution">
    <text evidence="2">The sequence shown here is derived from an EMBL/GenBank/DDBJ whole genome shotgun (WGS) entry which is preliminary data.</text>
</comment>
<dbReference type="AlphaFoldDB" id="A0A2B7YFJ4"/>
<dbReference type="EMBL" id="PDNA01000048">
    <property type="protein sequence ID" value="PGH19367.1"/>
    <property type="molecule type" value="Genomic_DNA"/>
</dbReference>
<evidence type="ECO:0000313" key="3">
    <source>
        <dbReference type="Proteomes" id="UP000224634"/>
    </source>
</evidence>
<evidence type="ECO:0000256" key="1">
    <source>
        <dbReference type="SAM" id="MobiDB-lite"/>
    </source>
</evidence>
<gene>
    <name evidence="2" type="ORF">AJ80_04007</name>
</gene>
<reference evidence="2 3" key="1">
    <citation type="submission" date="2017-10" db="EMBL/GenBank/DDBJ databases">
        <title>Comparative genomics in systemic dimorphic fungi from Ajellomycetaceae.</title>
        <authorList>
            <person name="Munoz J.F."/>
            <person name="Mcewen J.G."/>
            <person name="Clay O.K."/>
            <person name="Cuomo C.A."/>
        </authorList>
    </citation>
    <scope>NUCLEOTIDE SEQUENCE [LARGE SCALE GENOMIC DNA]</scope>
    <source>
        <strain evidence="2 3">UAMH7299</strain>
    </source>
</reference>
<protein>
    <submittedName>
        <fullName evidence="2">Uncharacterized protein</fullName>
    </submittedName>
</protein>
<dbReference type="Proteomes" id="UP000224634">
    <property type="component" value="Unassembled WGS sequence"/>
</dbReference>
<accession>A0A2B7YFJ4</accession>
<organism evidence="2 3">
    <name type="scientific">Polytolypa hystricis (strain UAMH7299)</name>
    <dbReference type="NCBI Taxonomy" id="1447883"/>
    <lineage>
        <taxon>Eukaryota</taxon>
        <taxon>Fungi</taxon>
        <taxon>Dikarya</taxon>
        <taxon>Ascomycota</taxon>
        <taxon>Pezizomycotina</taxon>
        <taxon>Eurotiomycetes</taxon>
        <taxon>Eurotiomycetidae</taxon>
        <taxon>Onygenales</taxon>
        <taxon>Onygenales incertae sedis</taxon>
        <taxon>Polytolypa</taxon>
    </lineage>
</organism>
<name>A0A2B7YFJ4_POLH7</name>
<evidence type="ECO:0000313" key="2">
    <source>
        <dbReference type="EMBL" id="PGH19367.1"/>
    </source>
</evidence>
<sequence>MPERFEASRIPEKQIRAHEIVSRVPRCAQHVPEQMKNIKLDNAGKILEVKNSSSTETGEEKKAHWPGPISGHATSELTDCIKRLAEEAHWHGNPHPSSKSRFTVAQDIVIVKRGLVIFWA</sequence>
<keyword evidence="3" id="KW-1185">Reference proteome</keyword>
<proteinExistence type="predicted"/>